<dbReference type="InterPro" id="IPR001647">
    <property type="entry name" value="HTH_TetR"/>
</dbReference>
<dbReference type="InterPro" id="IPR009057">
    <property type="entry name" value="Homeodomain-like_sf"/>
</dbReference>
<dbReference type="Pfam" id="PF13305">
    <property type="entry name" value="TetR_C_33"/>
    <property type="match status" value="1"/>
</dbReference>
<dbReference type="Pfam" id="PF00440">
    <property type="entry name" value="TetR_N"/>
    <property type="match status" value="1"/>
</dbReference>
<evidence type="ECO:0000256" key="4">
    <source>
        <dbReference type="PROSITE-ProRule" id="PRU00335"/>
    </source>
</evidence>
<dbReference type="Gene3D" id="1.10.357.10">
    <property type="entry name" value="Tetracycline Repressor, domain 2"/>
    <property type="match status" value="1"/>
</dbReference>
<dbReference type="GO" id="GO:0003700">
    <property type="term" value="F:DNA-binding transcription factor activity"/>
    <property type="evidence" value="ECO:0007669"/>
    <property type="project" value="TreeGrafter"/>
</dbReference>
<dbReference type="EMBL" id="CP023315">
    <property type="protein sequence ID" value="ATC32424.1"/>
    <property type="molecule type" value="Genomic_DNA"/>
</dbReference>
<dbReference type="InterPro" id="IPR025996">
    <property type="entry name" value="MT1864/Rv1816-like_C"/>
</dbReference>
<dbReference type="InterPro" id="IPR036271">
    <property type="entry name" value="Tet_transcr_reg_TetR-rel_C_sf"/>
</dbReference>
<dbReference type="PANTHER" id="PTHR30055:SF220">
    <property type="entry name" value="TETR-FAMILY REGULATORY PROTEIN"/>
    <property type="match status" value="1"/>
</dbReference>
<sequence length="215" mass="23535">MVRVRPMSTATAESRPYHHGDLSRALIDAARKILETDGPAALSLRAVAREAGVSPAAPYHHFKDKAELLEAVAHEGWHELDAALSKARAATEDARDQMTNIGVAYVCFARDNPALYRVMYDRSRDKDALPDQLKEDGAYCQVRDTIGENSGGRATEIDLELATIAAWCAGHGLAEMISFKQFAPLKELLGGEEAFLRAVFEHLGMFAKVIDQDPA</sequence>
<dbReference type="PROSITE" id="PS50977">
    <property type="entry name" value="HTH_TETR_2"/>
    <property type="match status" value="1"/>
</dbReference>
<name>A0A290MKW6_CAUVI</name>
<feature type="domain" description="HTH tetR-type" evidence="5">
    <location>
        <begin position="20"/>
        <end position="80"/>
    </location>
</feature>
<dbReference type="SUPFAM" id="SSF48498">
    <property type="entry name" value="Tetracyclin repressor-like, C-terminal domain"/>
    <property type="match status" value="1"/>
</dbReference>
<dbReference type="PANTHER" id="PTHR30055">
    <property type="entry name" value="HTH-TYPE TRANSCRIPTIONAL REGULATOR RUTR"/>
    <property type="match status" value="1"/>
</dbReference>
<keyword evidence="3" id="KW-0804">Transcription</keyword>
<feature type="DNA-binding region" description="H-T-H motif" evidence="4">
    <location>
        <begin position="43"/>
        <end position="62"/>
    </location>
</feature>
<evidence type="ECO:0000256" key="2">
    <source>
        <dbReference type="ARBA" id="ARBA00023125"/>
    </source>
</evidence>
<dbReference type="Proteomes" id="UP000217311">
    <property type="component" value="Chromosome"/>
</dbReference>
<dbReference type="AlphaFoldDB" id="A0A290MKW6"/>
<dbReference type="SUPFAM" id="SSF46689">
    <property type="entry name" value="Homeodomain-like"/>
    <property type="match status" value="1"/>
</dbReference>
<evidence type="ECO:0000256" key="1">
    <source>
        <dbReference type="ARBA" id="ARBA00023015"/>
    </source>
</evidence>
<organism evidence="6 7">
    <name type="scientific">Caulobacter vibrioides</name>
    <name type="common">Caulobacter crescentus</name>
    <dbReference type="NCBI Taxonomy" id="155892"/>
    <lineage>
        <taxon>Bacteria</taxon>
        <taxon>Pseudomonadati</taxon>
        <taxon>Pseudomonadota</taxon>
        <taxon>Alphaproteobacteria</taxon>
        <taxon>Caulobacterales</taxon>
        <taxon>Caulobacteraceae</taxon>
        <taxon>Caulobacter</taxon>
    </lineage>
</organism>
<accession>A0A290MKW6</accession>
<proteinExistence type="predicted"/>
<keyword evidence="2 4" id="KW-0238">DNA-binding</keyword>
<reference evidence="7" key="1">
    <citation type="submission" date="2017-09" db="EMBL/GenBank/DDBJ databases">
        <title>Genome evolution observed in wild isolates of Caulobacter crescentus.</title>
        <authorList>
            <person name="Ely B."/>
            <person name="Wilson K."/>
            <person name="Scott D."/>
        </authorList>
    </citation>
    <scope>NUCLEOTIDE SEQUENCE [LARGE SCALE GENOMIC DNA]</scope>
    <source>
        <strain evidence="7">CB13b1a</strain>
    </source>
</reference>
<dbReference type="GO" id="GO:0000976">
    <property type="term" value="F:transcription cis-regulatory region binding"/>
    <property type="evidence" value="ECO:0007669"/>
    <property type="project" value="TreeGrafter"/>
</dbReference>
<dbReference type="PRINTS" id="PR00455">
    <property type="entry name" value="HTHTETR"/>
</dbReference>
<evidence type="ECO:0000259" key="5">
    <source>
        <dbReference type="PROSITE" id="PS50977"/>
    </source>
</evidence>
<evidence type="ECO:0000256" key="3">
    <source>
        <dbReference type="ARBA" id="ARBA00023163"/>
    </source>
</evidence>
<dbReference type="InterPro" id="IPR050109">
    <property type="entry name" value="HTH-type_TetR-like_transc_reg"/>
</dbReference>
<evidence type="ECO:0000313" key="7">
    <source>
        <dbReference type="Proteomes" id="UP000217311"/>
    </source>
</evidence>
<protein>
    <submittedName>
        <fullName evidence="6">TetR family transcriptional regulator</fullName>
    </submittedName>
</protein>
<evidence type="ECO:0000313" key="6">
    <source>
        <dbReference type="EMBL" id="ATC32424.1"/>
    </source>
</evidence>
<gene>
    <name evidence="6" type="ORF">CA606_08720</name>
</gene>
<keyword evidence="1" id="KW-0805">Transcription regulation</keyword>